<dbReference type="Proteomes" id="UP000032160">
    <property type="component" value="Chromosome I"/>
</dbReference>
<dbReference type="InterPro" id="IPR008320">
    <property type="entry name" value="UCP032025"/>
</dbReference>
<dbReference type="Pfam" id="PF07370">
    <property type="entry name" value="DUF1489"/>
    <property type="match status" value="1"/>
</dbReference>
<evidence type="ECO:0000313" key="2">
    <source>
        <dbReference type="Proteomes" id="UP000032160"/>
    </source>
</evidence>
<dbReference type="STRING" id="1458461.BN1012_Phect3250"/>
<dbReference type="OrthoDB" id="9798292at2"/>
<gene>
    <name evidence="1" type="ORF">BN1012_Phect3250</name>
</gene>
<dbReference type="KEGG" id="pect:BN1012_Phect3250"/>
<sequence length="145" mass="16233">MALNLIKLCVGASSIEDLADWQSRVLAGKTGYGKVDKLFHTTRMTPKRGEELLDGGSLYWVMSGTIRVRQKLLDIEQYKDSEGIKRCRLVLDPPLIQTRPAPRRPFQGWRYLEAKDAPADLDVSNAGADDMPAEMQAELMELGLL</sequence>
<dbReference type="EMBL" id="HG966617">
    <property type="protein sequence ID" value="CDO61462.1"/>
    <property type="molecule type" value="Genomic_DNA"/>
</dbReference>
<proteinExistence type="predicted"/>
<dbReference type="PIRSF" id="PIRSF032025">
    <property type="entry name" value="UCP032025"/>
    <property type="match status" value="1"/>
</dbReference>
<dbReference type="RefSeq" id="WP_043949248.1">
    <property type="nucleotide sequence ID" value="NZ_HG966617.1"/>
</dbReference>
<keyword evidence="2" id="KW-1185">Reference proteome</keyword>
<organism evidence="1 2">
    <name type="scientific">Candidatus Phaeomarinibacter ectocarpi</name>
    <dbReference type="NCBI Taxonomy" id="1458461"/>
    <lineage>
        <taxon>Bacteria</taxon>
        <taxon>Pseudomonadati</taxon>
        <taxon>Pseudomonadota</taxon>
        <taxon>Alphaproteobacteria</taxon>
        <taxon>Hyphomicrobiales</taxon>
        <taxon>Parvibaculaceae</taxon>
        <taxon>Candidatus Phaeomarinibacter</taxon>
    </lineage>
</organism>
<dbReference type="AlphaFoldDB" id="X5MFA1"/>
<protein>
    <submittedName>
        <fullName evidence="1">Uncharacterized protein</fullName>
    </submittedName>
</protein>
<dbReference type="HOGENOM" id="CLU_130421_0_0_5"/>
<reference evidence="1 2" key="1">
    <citation type="journal article" date="2014" name="Front. Genet.">
        <title>Genome and metabolic network of "Candidatus Phaeomarinobacter ectocarpi" Ec32, a new candidate genus of Alphaproteobacteria frequently associated with brown algae.</title>
        <authorList>
            <person name="Dittami S.M."/>
            <person name="Barbeyron T."/>
            <person name="Boyen C."/>
            <person name="Cambefort J."/>
            <person name="Collet G."/>
            <person name="Delage L."/>
            <person name="Gobet A."/>
            <person name="Groisillier A."/>
            <person name="Leblanc C."/>
            <person name="Michel G."/>
            <person name="Scornet D."/>
            <person name="Siegel A."/>
            <person name="Tapia J.E."/>
            <person name="Tonon T."/>
        </authorList>
    </citation>
    <scope>NUCLEOTIDE SEQUENCE [LARGE SCALE GENOMIC DNA]</scope>
    <source>
        <strain evidence="1 2">Ec32</strain>
    </source>
</reference>
<evidence type="ECO:0000313" key="1">
    <source>
        <dbReference type="EMBL" id="CDO61462.1"/>
    </source>
</evidence>
<dbReference type="PATRIC" id="fig|1458461.3.peg.3256"/>
<accession>X5MFA1</accession>
<name>X5MFA1_9HYPH</name>